<dbReference type="EMBL" id="JBITLV010000001">
    <property type="protein sequence ID" value="MFI7586196.1"/>
    <property type="molecule type" value="Genomic_DNA"/>
</dbReference>
<evidence type="ECO:0000313" key="2">
    <source>
        <dbReference type="Proteomes" id="UP001612915"/>
    </source>
</evidence>
<dbReference type="Proteomes" id="UP001612915">
    <property type="component" value="Unassembled WGS sequence"/>
</dbReference>
<keyword evidence="2" id="KW-1185">Reference proteome</keyword>
<dbReference type="RefSeq" id="WP_398275415.1">
    <property type="nucleotide sequence ID" value="NZ_JBITLV010000001.1"/>
</dbReference>
<evidence type="ECO:0000313" key="1">
    <source>
        <dbReference type="EMBL" id="MFI7586196.1"/>
    </source>
</evidence>
<organism evidence="1 2">
    <name type="scientific">Spongisporangium articulatum</name>
    <dbReference type="NCBI Taxonomy" id="3362603"/>
    <lineage>
        <taxon>Bacteria</taxon>
        <taxon>Bacillati</taxon>
        <taxon>Actinomycetota</taxon>
        <taxon>Actinomycetes</taxon>
        <taxon>Kineosporiales</taxon>
        <taxon>Kineosporiaceae</taxon>
        <taxon>Spongisporangium</taxon>
    </lineage>
</organism>
<name>A0ABW8AIL4_9ACTN</name>
<protein>
    <submittedName>
        <fullName evidence="1">Uncharacterized protein</fullName>
    </submittedName>
</protein>
<sequence>MRKQGAAGLGPRRVDATGRPSWRARLNDRVEAFAFDHLPVPVLVRITRARCARRRAAARRG</sequence>
<gene>
    <name evidence="1" type="ORF">ACIB24_03885</name>
</gene>
<accession>A0ABW8AIL4</accession>
<reference evidence="1 2" key="1">
    <citation type="submission" date="2024-10" db="EMBL/GenBank/DDBJ databases">
        <title>The Natural Products Discovery Center: Release of the First 8490 Sequenced Strains for Exploring Actinobacteria Biosynthetic Diversity.</title>
        <authorList>
            <person name="Kalkreuter E."/>
            <person name="Kautsar S.A."/>
            <person name="Yang D."/>
            <person name="Bader C.D."/>
            <person name="Teijaro C.N."/>
            <person name="Fluegel L."/>
            <person name="Davis C.M."/>
            <person name="Simpson J.R."/>
            <person name="Lauterbach L."/>
            <person name="Steele A.D."/>
            <person name="Gui C."/>
            <person name="Meng S."/>
            <person name="Li G."/>
            <person name="Viehrig K."/>
            <person name="Ye F."/>
            <person name="Su P."/>
            <person name="Kiefer A.F."/>
            <person name="Nichols A."/>
            <person name="Cepeda A.J."/>
            <person name="Yan W."/>
            <person name="Fan B."/>
            <person name="Jiang Y."/>
            <person name="Adhikari A."/>
            <person name="Zheng C.-J."/>
            <person name="Schuster L."/>
            <person name="Cowan T.M."/>
            <person name="Smanski M.J."/>
            <person name="Chevrette M.G."/>
            <person name="De Carvalho L.P.S."/>
            <person name="Shen B."/>
        </authorList>
    </citation>
    <scope>NUCLEOTIDE SEQUENCE [LARGE SCALE GENOMIC DNA]</scope>
    <source>
        <strain evidence="1 2">NPDC049639</strain>
    </source>
</reference>
<proteinExistence type="predicted"/>
<comment type="caution">
    <text evidence="1">The sequence shown here is derived from an EMBL/GenBank/DDBJ whole genome shotgun (WGS) entry which is preliminary data.</text>
</comment>